<protein>
    <submittedName>
        <fullName evidence="2">Uncharacterized protein</fullName>
    </submittedName>
</protein>
<dbReference type="RefSeq" id="WP_013778396.1">
    <property type="nucleotide sequence ID" value="NC_015519.1"/>
</dbReference>
<dbReference type="EMBL" id="HF563609">
    <property type="protein sequence ID" value="CDI40690.1"/>
    <property type="molecule type" value="Genomic_DNA"/>
</dbReference>
<name>F4LUE3_TEPAE</name>
<keyword evidence="3" id="KW-1185">Reference proteome</keyword>
<keyword evidence="1" id="KW-1133">Transmembrane helix</keyword>
<dbReference type="KEGG" id="tae:TepiRe1_1439"/>
<keyword evidence="1" id="KW-0812">Transmembrane</keyword>
<accession>F4LUE3</accession>
<keyword evidence="1" id="KW-0472">Membrane</keyword>
<dbReference type="HOGENOM" id="CLU_2669840_0_0_9"/>
<gene>
    <name evidence="2" type="ordered locus">TEPIRE1_1439</name>
</gene>
<evidence type="ECO:0000256" key="1">
    <source>
        <dbReference type="SAM" id="Phobius"/>
    </source>
</evidence>
<evidence type="ECO:0000313" key="3">
    <source>
        <dbReference type="Proteomes" id="UP000010802"/>
    </source>
</evidence>
<dbReference type="AlphaFoldDB" id="F4LUE3"/>
<feature type="transmembrane region" description="Helical" evidence="1">
    <location>
        <begin position="6"/>
        <end position="24"/>
    </location>
</feature>
<sequence>MPYFNKILFTAFEISIFLFGYVLGRRMGKKEGVIEGMSLVPLDWRKQLFETSICPLCNQELNIKVNYDNVHNREL</sequence>
<dbReference type="STRING" id="1209989.TepRe1_1327"/>
<evidence type="ECO:0000313" key="2">
    <source>
        <dbReference type="EMBL" id="CDI40690.1"/>
    </source>
</evidence>
<dbReference type="KEGG" id="tep:TepRe1_1327"/>
<organism evidence="2 3">
    <name type="scientific">Tepidanaerobacter acetatoxydans (strain DSM 21804 / JCM 16047 / Re1)</name>
    <dbReference type="NCBI Taxonomy" id="1209989"/>
    <lineage>
        <taxon>Bacteria</taxon>
        <taxon>Bacillati</taxon>
        <taxon>Bacillota</taxon>
        <taxon>Clostridia</taxon>
        <taxon>Thermosediminibacterales</taxon>
        <taxon>Tepidanaerobacteraceae</taxon>
        <taxon>Tepidanaerobacter</taxon>
    </lineage>
</organism>
<proteinExistence type="predicted"/>
<reference evidence="3" key="1">
    <citation type="journal article" date="2013" name="Genome Announc.">
        <title>First genome sequence of a syntrophic acetate-oxidizing bacterium, Tepidanaerobacter acetatoxydans strain Re1.</title>
        <authorList>
            <person name="Manzoor S."/>
            <person name="Bongcam-Rudloff E."/>
            <person name="Schnurer A."/>
            <person name="Muller B."/>
        </authorList>
    </citation>
    <scope>NUCLEOTIDE SEQUENCE [LARGE SCALE GENOMIC DNA]</scope>
    <source>
        <strain evidence="3">Re1</strain>
    </source>
</reference>
<dbReference type="OrthoDB" id="2382413at2"/>
<dbReference type="Proteomes" id="UP000010802">
    <property type="component" value="Chromosome"/>
</dbReference>